<evidence type="ECO:0000259" key="6">
    <source>
        <dbReference type="PROSITE" id="PS50056"/>
    </source>
</evidence>
<dbReference type="InterPro" id="IPR000387">
    <property type="entry name" value="Tyr_Pase_dom"/>
</dbReference>
<dbReference type="Pfam" id="PF00782">
    <property type="entry name" value="DSPc"/>
    <property type="match status" value="1"/>
</dbReference>
<dbReference type="VEuPathDB" id="PlasmoDB:PocGH01_12059700"/>
<dbReference type="InterPro" id="IPR000340">
    <property type="entry name" value="Dual-sp_phosphatase_cat-dom"/>
</dbReference>
<evidence type="ECO:0000259" key="5">
    <source>
        <dbReference type="PROSITE" id="PS50054"/>
    </source>
</evidence>
<evidence type="ECO:0000256" key="1">
    <source>
        <dbReference type="ARBA" id="ARBA00008601"/>
    </source>
</evidence>
<dbReference type="PROSITE" id="PS50056">
    <property type="entry name" value="TYR_PHOSPHATASE_2"/>
    <property type="match status" value="1"/>
</dbReference>
<dbReference type="PROSITE" id="PS50054">
    <property type="entry name" value="TYR_PHOSPHATASE_DUAL"/>
    <property type="match status" value="1"/>
</dbReference>
<evidence type="ECO:0000256" key="2">
    <source>
        <dbReference type="ARBA" id="ARBA00013064"/>
    </source>
</evidence>
<dbReference type="GO" id="GO:0033550">
    <property type="term" value="F:MAP kinase tyrosine phosphatase activity"/>
    <property type="evidence" value="ECO:0007669"/>
    <property type="project" value="TreeGrafter"/>
</dbReference>
<dbReference type="Proteomes" id="UP000078546">
    <property type="component" value="Unassembled WGS sequence"/>
</dbReference>
<dbReference type="GO" id="GO:0017017">
    <property type="term" value="F:MAP kinase tyrosine/serine/threonine phosphatase activity"/>
    <property type="evidence" value="ECO:0007669"/>
    <property type="project" value="TreeGrafter"/>
</dbReference>
<evidence type="ECO:0000313" key="9">
    <source>
        <dbReference type="Proteomes" id="UP000078546"/>
    </source>
</evidence>
<name>A0A1A8X003_PLAOA</name>
<accession>A0A1A8X003</accession>
<dbReference type="SMART" id="SM00195">
    <property type="entry name" value="DSPc"/>
    <property type="match status" value="1"/>
</dbReference>
<dbReference type="PANTHER" id="PTHR10159">
    <property type="entry name" value="DUAL SPECIFICITY PROTEIN PHOSPHATASE"/>
    <property type="match status" value="1"/>
</dbReference>
<reference evidence="8" key="2">
    <citation type="submission" date="2016-05" db="EMBL/GenBank/DDBJ databases">
        <authorList>
            <person name="Lavstsen T."/>
            <person name="Jespersen J.S."/>
        </authorList>
    </citation>
    <scope>NUCLEOTIDE SEQUENCE [LARGE SCALE GENOMIC DNA]</scope>
</reference>
<dbReference type="EC" id="3.1.3.48" evidence="2"/>
<evidence type="ECO:0000256" key="3">
    <source>
        <dbReference type="ARBA" id="ARBA00022801"/>
    </source>
</evidence>
<dbReference type="CDD" id="cd14498">
    <property type="entry name" value="DSP"/>
    <property type="match status" value="1"/>
</dbReference>
<evidence type="ECO:0000313" key="8">
    <source>
        <dbReference type="EMBL" id="SBS96998.1"/>
    </source>
</evidence>
<dbReference type="EMBL" id="FLQU01000505">
    <property type="protein sequence ID" value="SBS86593.1"/>
    <property type="molecule type" value="Genomic_DNA"/>
</dbReference>
<dbReference type="GO" id="GO:0005737">
    <property type="term" value="C:cytoplasm"/>
    <property type="evidence" value="ECO:0007669"/>
    <property type="project" value="TreeGrafter"/>
</dbReference>
<feature type="domain" description="Tyrosine-protein phosphatase" evidence="5">
    <location>
        <begin position="1"/>
        <end position="143"/>
    </location>
</feature>
<dbReference type="AlphaFoldDB" id="A0A1A8X003"/>
<dbReference type="PANTHER" id="PTHR10159:SF519">
    <property type="entry name" value="DUAL SPECIFICITY PROTEIN PHOSPHATASE MPK3"/>
    <property type="match status" value="1"/>
</dbReference>
<dbReference type="GO" id="GO:0008330">
    <property type="term" value="F:protein tyrosine/threonine phosphatase activity"/>
    <property type="evidence" value="ECO:0007669"/>
    <property type="project" value="TreeGrafter"/>
</dbReference>
<evidence type="ECO:0000313" key="7">
    <source>
        <dbReference type="EMBL" id="SBS86593.1"/>
    </source>
</evidence>
<dbReference type="SUPFAM" id="SSF52799">
    <property type="entry name" value="(Phosphotyrosine protein) phosphatases II"/>
    <property type="match status" value="1"/>
</dbReference>
<evidence type="ECO:0000256" key="4">
    <source>
        <dbReference type="ARBA" id="ARBA00022912"/>
    </source>
</evidence>
<evidence type="ECO:0000313" key="10">
    <source>
        <dbReference type="Proteomes" id="UP000078560"/>
    </source>
</evidence>
<dbReference type="InterPro" id="IPR020422">
    <property type="entry name" value="TYR_PHOSPHATASE_DUAL_dom"/>
</dbReference>
<sequence>MIEILPFLYLGKRNDIDNVENLEKHKIKALVICCTYFEYPQNKVPNGYAHLRINLEDTGVEQISSYFDESNNFIHSYISKKKAVLILCSHGISRSSTISLAYLMGKQNYCLNEAFSFIMQKKNVYPNIGFIEQLCKYEKSLKNKISFSAKKYINWYTSDMCGNNTIVDFSLELEK</sequence>
<proteinExistence type="inferred from homology"/>
<feature type="domain" description="Tyrosine specific protein phosphatases" evidence="6">
    <location>
        <begin position="64"/>
        <end position="122"/>
    </location>
</feature>
<keyword evidence="4" id="KW-0904">Protein phosphatase</keyword>
<dbReference type="GO" id="GO:0043409">
    <property type="term" value="P:negative regulation of MAPK cascade"/>
    <property type="evidence" value="ECO:0007669"/>
    <property type="project" value="TreeGrafter"/>
</dbReference>
<reference evidence="9 10" key="1">
    <citation type="submission" date="2016-05" db="EMBL/GenBank/DDBJ databases">
        <authorList>
            <person name="Naeem Raeece"/>
        </authorList>
    </citation>
    <scope>NUCLEOTIDE SEQUENCE [LARGE SCALE GENOMIC DNA]</scope>
</reference>
<dbReference type="InterPro" id="IPR029021">
    <property type="entry name" value="Prot-tyrosine_phosphatase-like"/>
</dbReference>
<gene>
    <name evidence="8" type="ORF">POVCU1_035030</name>
    <name evidence="7" type="ORF">POVCU2_0038070</name>
</gene>
<protein>
    <recommendedName>
        <fullName evidence="2">protein-tyrosine-phosphatase</fullName>
        <ecNumber evidence="2">3.1.3.48</ecNumber>
    </recommendedName>
</protein>
<comment type="similarity">
    <text evidence="1">Belongs to the protein-tyrosine phosphatase family. Non-receptor class dual specificity subfamily.</text>
</comment>
<dbReference type="EMBL" id="FLQV01000644">
    <property type="protein sequence ID" value="SBS96998.1"/>
    <property type="molecule type" value="Genomic_DNA"/>
</dbReference>
<keyword evidence="3" id="KW-0378">Hydrolase</keyword>
<organism evidence="8 9">
    <name type="scientific">Plasmodium ovale curtisi</name>
    <dbReference type="NCBI Taxonomy" id="864141"/>
    <lineage>
        <taxon>Eukaryota</taxon>
        <taxon>Sar</taxon>
        <taxon>Alveolata</taxon>
        <taxon>Apicomplexa</taxon>
        <taxon>Aconoidasida</taxon>
        <taxon>Haemosporida</taxon>
        <taxon>Plasmodiidae</taxon>
        <taxon>Plasmodium</taxon>
        <taxon>Plasmodium (Plasmodium)</taxon>
    </lineage>
</organism>
<dbReference type="Gene3D" id="3.90.190.10">
    <property type="entry name" value="Protein tyrosine phosphatase superfamily"/>
    <property type="match status" value="1"/>
</dbReference>
<dbReference type="Proteomes" id="UP000078560">
    <property type="component" value="Unassembled WGS sequence"/>
</dbReference>